<keyword evidence="2" id="KW-1185">Reference proteome</keyword>
<accession>A0A5B8LJ80</accession>
<reference evidence="1 2" key="1">
    <citation type="submission" date="2019-07" db="EMBL/GenBank/DDBJ databases">
        <title>Full genome sequence of Sphingomonas sp. 4R-6-7(HKS19).</title>
        <authorList>
            <person name="Im W.-T."/>
        </authorList>
    </citation>
    <scope>NUCLEOTIDE SEQUENCE [LARGE SCALE GENOMIC DNA]</scope>
    <source>
        <strain evidence="1 2">HKS19</strain>
    </source>
</reference>
<name>A0A5B8LJ80_9SPHN</name>
<organism evidence="1 2">
    <name type="scientific">Sphingomonas panacisoli</name>
    <dbReference type="NCBI Taxonomy" id="1813879"/>
    <lineage>
        <taxon>Bacteria</taxon>
        <taxon>Pseudomonadati</taxon>
        <taxon>Pseudomonadota</taxon>
        <taxon>Alphaproteobacteria</taxon>
        <taxon>Sphingomonadales</taxon>
        <taxon>Sphingomonadaceae</taxon>
        <taxon>Sphingomonas</taxon>
    </lineage>
</organism>
<evidence type="ECO:0000313" key="1">
    <source>
        <dbReference type="EMBL" id="QDZ08151.1"/>
    </source>
</evidence>
<dbReference type="Proteomes" id="UP000315673">
    <property type="component" value="Chromosome"/>
</dbReference>
<evidence type="ECO:0000313" key="2">
    <source>
        <dbReference type="Proteomes" id="UP000315673"/>
    </source>
</evidence>
<protein>
    <submittedName>
        <fullName evidence="1">Uncharacterized protein</fullName>
    </submittedName>
</protein>
<dbReference type="AlphaFoldDB" id="A0A5B8LJ80"/>
<gene>
    <name evidence="1" type="ORF">FPZ24_12230</name>
</gene>
<dbReference type="EMBL" id="CP042306">
    <property type="protein sequence ID" value="QDZ08151.1"/>
    <property type="molecule type" value="Genomic_DNA"/>
</dbReference>
<sequence length="85" mass="9836">MMAAVEQLLKLAESLGVRRETVVSDWGDFKTVYWMADPMPLEVRELGRDLSELEYASYEGDPHNRADENFLDRDRRVAISFPRAC</sequence>
<proteinExistence type="predicted"/>
<dbReference type="KEGG" id="spai:FPZ24_12230"/>